<evidence type="ECO:0000313" key="10">
    <source>
        <dbReference type="Proteomes" id="UP000557307"/>
    </source>
</evidence>
<comment type="caution">
    <text evidence="9">The sequence shown here is derived from an EMBL/GenBank/DDBJ whole genome shotgun (WGS) entry which is preliminary data.</text>
</comment>
<evidence type="ECO:0000256" key="3">
    <source>
        <dbReference type="ARBA" id="ARBA00009120"/>
    </source>
</evidence>
<name>A0A840TWX9_9BACT</name>
<dbReference type="Gene3D" id="1.20.1250.20">
    <property type="entry name" value="MFS general substrate transporter like domains"/>
    <property type="match status" value="2"/>
</dbReference>
<dbReference type="CDD" id="cd17394">
    <property type="entry name" value="MFS_FucP_like"/>
    <property type="match status" value="1"/>
</dbReference>
<evidence type="ECO:0000313" key="9">
    <source>
        <dbReference type="EMBL" id="MBB5284149.1"/>
    </source>
</evidence>
<keyword evidence="6 8" id="KW-1133">Transmembrane helix</keyword>
<dbReference type="NCBIfam" id="TIGR01272">
    <property type="entry name" value="gluP"/>
    <property type="match status" value="1"/>
</dbReference>
<comment type="subcellular location">
    <subcellularLocation>
        <location evidence="2">Cell inner membrane</location>
        <topology evidence="2">Multi-pass membrane protein</topology>
    </subcellularLocation>
</comment>
<dbReference type="InterPro" id="IPR005964">
    <property type="entry name" value="Glc/Gal_transptr_bac"/>
</dbReference>
<reference evidence="9 10" key="1">
    <citation type="submission" date="2020-08" db="EMBL/GenBank/DDBJ databases">
        <title>Genomic Encyclopedia of Type Strains, Phase IV (KMG-IV): sequencing the most valuable type-strain genomes for metagenomic binning, comparative biology and taxonomic classification.</title>
        <authorList>
            <person name="Goeker M."/>
        </authorList>
    </citation>
    <scope>NUCLEOTIDE SEQUENCE [LARGE SCALE GENOMIC DNA]</scope>
    <source>
        <strain evidence="9 10">DSM 105074</strain>
    </source>
</reference>
<evidence type="ECO:0000256" key="4">
    <source>
        <dbReference type="ARBA" id="ARBA00022475"/>
    </source>
</evidence>
<dbReference type="Proteomes" id="UP000557307">
    <property type="component" value="Unassembled WGS sequence"/>
</dbReference>
<dbReference type="GO" id="GO:0005354">
    <property type="term" value="F:galactose transmembrane transporter activity"/>
    <property type="evidence" value="ECO:0007669"/>
    <property type="project" value="InterPro"/>
</dbReference>
<evidence type="ECO:0000256" key="7">
    <source>
        <dbReference type="ARBA" id="ARBA00023136"/>
    </source>
</evidence>
<dbReference type="InterPro" id="IPR011701">
    <property type="entry name" value="MFS"/>
</dbReference>
<evidence type="ECO:0000256" key="2">
    <source>
        <dbReference type="ARBA" id="ARBA00004429"/>
    </source>
</evidence>
<evidence type="ECO:0000256" key="1">
    <source>
        <dbReference type="ARBA" id="ARBA00003321"/>
    </source>
</evidence>
<feature type="transmembrane region" description="Helical" evidence="8">
    <location>
        <begin position="21"/>
        <end position="47"/>
    </location>
</feature>
<organism evidence="9 10">
    <name type="scientific">Rhabdobacter roseus</name>
    <dbReference type="NCBI Taxonomy" id="1655419"/>
    <lineage>
        <taxon>Bacteria</taxon>
        <taxon>Pseudomonadati</taxon>
        <taxon>Bacteroidota</taxon>
        <taxon>Cytophagia</taxon>
        <taxon>Cytophagales</taxon>
        <taxon>Cytophagaceae</taxon>
        <taxon>Rhabdobacter</taxon>
    </lineage>
</organism>
<feature type="transmembrane region" description="Helical" evidence="8">
    <location>
        <begin position="386"/>
        <end position="403"/>
    </location>
</feature>
<feature type="transmembrane region" description="Helical" evidence="8">
    <location>
        <begin position="415"/>
        <end position="432"/>
    </location>
</feature>
<dbReference type="RefSeq" id="WP_184174108.1">
    <property type="nucleotide sequence ID" value="NZ_JACHGF010000003.1"/>
</dbReference>
<dbReference type="SUPFAM" id="SSF103473">
    <property type="entry name" value="MFS general substrate transporter"/>
    <property type="match status" value="1"/>
</dbReference>
<comment type="similarity">
    <text evidence="3">Belongs to the major facilitator superfamily. FHS transporter (TC 2.A.1.7) family.</text>
</comment>
<feature type="transmembrane region" description="Helical" evidence="8">
    <location>
        <begin position="114"/>
        <end position="138"/>
    </location>
</feature>
<dbReference type="AlphaFoldDB" id="A0A840TWX9"/>
<keyword evidence="10" id="KW-1185">Reference proteome</keyword>
<protein>
    <submittedName>
        <fullName evidence="9">Glucose/galactose transporter</fullName>
    </submittedName>
</protein>
<dbReference type="PANTHER" id="PTHR43702">
    <property type="entry name" value="L-FUCOSE-PROTON SYMPORTER"/>
    <property type="match status" value="1"/>
</dbReference>
<feature type="transmembrane region" description="Helical" evidence="8">
    <location>
        <begin position="204"/>
        <end position="222"/>
    </location>
</feature>
<feature type="transmembrane region" description="Helical" evidence="8">
    <location>
        <begin position="291"/>
        <end position="311"/>
    </location>
</feature>
<keyword evidence="7 8" id="KW-0472">Membrane</keyword>
<feature type="transmembrane region" description="Helical" evidence="8">
    <location>
        <begin position="254"/>
        <end position="279"/>
    </location>
</feature>
<dbReference type="GO" id="GO:1904659">
    <property type="term" value="P:D-glucose transmembrane transport"/>
    <property type="evidence" value="ECO:0007669"/>
    <property type="project" value="InterPro"/>
</dbReference>
<comment type="function">
    <text evidence="1">Intake of glucose and galactose.</text>
</comment>
<feature type="transmembrane region" description="Helical" evidence="8">
    <location>
        <begin position="59"/>
        <end position="79"/>
    </location>
</feature>
<sequence length="442" mass="48253">MKTNTSATIEVGSLSKSDTTISILIIGLLFFIFGFVSWVNAILIPYFKIACELTSFQSYLVAFAFYIAYFVMSVPASYLLKSVGFKKGMMVGFWAMALGAFIFVPAALTRTYEIFLMGLFTIGIGLAILQTAANPYITILGPKERAAQRISIMGICNKAAGILSPIVFAAVILRPTDTDLFAQLGTMTDTARSAALDELIRRVIPPYATVGTFLLVLGYLVYRSPLPEINTEHESPEVASANAGKSSIFQFPHLILGAVAIFLHVGTQVIAIDTIIGYANSMGISLLEAKVFPSYTLFVTICGYLIGIATIPRFISQANALRVCTLLGTLFTLLIIFASGTVQFLGHRADLSIWFVVLLGLANSLVWAGIWPLALDGLGRFTKLGASLLIMGLCGNAILPLFYGHFADLYDVRTAYWVLFPCYLYLVFYAFIGHRIKTWKAT</sequence>
<dbReference type="EMBL" id="JACHGF010000003">
    <property type="protein sequence ID" value="MBB5284149.1"/>
    <property type="molecule type" value="Genomic_DNA"/>
</dbReference>
<accession>A0A840TWX9</accession>
<proteinExistence type="inferred from homology"/>
<feature type="transmembrane region" description="Helical" evidence="8">
    <location>
        <begin position="323"/>
        <end position="345"/>
    </location>
</feature>
<dbReference type="InterPro" id="IPR036259">
    <property type="entry name" value="MFS_trans_sf"/>
</dbReference>
<dbReference type="InterPro" id="IPR050375">
    <property type="entry name" value="MFS_TsgA-like"/>
</dbReference>
<evidence type="ECO:0000256" key="6">
    <source>
        <dbReference type="ARBA" id="ARBA00022989"/>
    </source>
</evidence>
<gene>
    <name evidence="9" type="ORF">HNQ92_002292</name>
</gene>
<evidence type="ECO:0000256" key="5">
    <source>
        <dbReference type="ARBA" id="ARBA00022692"/>
    </source>
</evidence>
<keyword evidence="4" id="KW-1003">Cell membrane</keyword>
<dbReference type="GO" id="GO:0005886">
    <property type="term" value="C:plasma membrane"/>
    <property type="evidence" value="ECO:0007669"/>
    <property type="project" value="UniProtKB-SubCell"/>
</dbReference>
<feature type="transmembrane region" description="Helical" evidence="8">
    <location>
        <begin position="91"/>
        <end position="108"/>
    </location>
</feature>
<keyword evidence="5 8" id="KW-0812">Transmembrane</keyword>
<dbReference type="PANTHER" id="PTHR43702:SF12">
    <property type="entry name" value="N-ACETYL GLUCOSAMINE TRANSPORTER NAGP"/>
    <property type="match status" value="1"/>
</dbReference>
<dbReference type="GO" id="GO:0055056">
    <property type="term" value="F:D-glucose transmembrane transporter activity"/>
    <property type="evidence" value="ECO:0007669"/>
    <property type="project" value="InterPro"/>
</dbReference>
<evidence type="ECO:0000256" key="8">
    <source>
        <dbReference type="SAM" id="Phobius"/>
    </source>
</evidence>
<feature type="transmembrane region" description="Helical" evidence="8">
    <location>
        <begin position="351"/>
        <end position="374"/>
    </location>
</feature>
<feature type="transmembrane region" description="Helical" evidence="8">
    <location>
        <begin position="150"/>
        <end position="173"/>
    </location>
</feature>
<dbReference type="Pfam" id="PF07690">
    <property type="entry name" value="MFS_1"/>
    <property type="match status" value="1"/>
</dbReference>